<proteinExistence type="predicted"/>
<feature type="region of interest" description="Disordered" evidence="1">
    <location>
        <begin position="1"/>
        <end position="34"/>
    </location>
</feature>
<evidence type="ECO:0000256" key="1">
    <source>
        <dbReference type="SAM" id="MobiDB-lite"/>
    </source>
</evidence>
<name>A0A0L7QW37_9HYME</name>
<dbReference type="AlphaFoldDB" id="A0A0L7QW37"/>
<organism evidence="2 3">
    <name type="scientific">Habropoda laboriosa</name>
    <dbReference type="NCBI Taxonomy" id="597456"/>
    <lineage>
        <taxon>Eukaryota</taxon>
        <taxon>Metazoa</taxon>
        <taxon>Ecdysozoa</taxon>
        <taxon>Arthropoda</taxon>
        <taxon>Hexapoda</taxon>
        <taxon>Insecta</taxon>
        <taxon>Pterygota</taxon>
        <taxon>Neoptera</taxon>
        <taxon>Endopterygota</taxon>
        <taxon>Hymenoptera</taxon>
        <taxon>Apocrita</taxon>
        <taxon>Aculeata</taxon>
        <taxon>Apoidea</taxon>
        <taxon>Anthophila</taxon>
        <taxon>Apidae</taxon>
        <taxon>Habropoda</taxon>
    </lineage>
</organism>
<evidence type="ECO:0000313" key="2">
    <source>
        <dbReference type="EMBL" id="KOC62781.1"/>
    </source>
</evidence>
<dbReference type="Proteomes" id="UP000053825">
    <property type="component" value="Unassembled WGS sequence"/>
</dbReference>
<reference evidence="2 3" key="1">
    <citation type="submission" date="2015-07" db="EMBL/GenBank/DDBJ databases">
        <title>The genome of Habropoda laboriosa.</title>
        <authorList>
            <person name="Pan H."/>
            <person name="Kapheim K."/>
        </authorList>
    </citation>
    <scope>NUCLEOTIDE SEQUENCE [LARGE SCALE GENOMIC DNA]</scope>
    <source>
        <strain evidence="2">0110345459</strain>
    </source>
</reference>
<feature type="compositionally biased region" description="Basic and acidic residues" evidence="1">
    <location>
        <begin position="1"/>
        <end position="22"/>
    </location>
</feature>
<keyword evidence="3" id="KW-1185">Reference proteome</keyword>
<evidence type="ECO:0000313" key="3">
    <source>
        <dbReference type="Proteomes" id="UP000053825"/>
    </source>
</evidence>
<protein>
    <submittedName>
        <fullName evidence="2">Uncharacterized protein</fullName>
    </submittedName>
</protein>
<dbReference type="EMBL" id="KQ414721">
    <property type="protein sequence ID" value="KOC62781.1"/>
    <property type="molecule type" value="Genomic_DNA"/>
</dbReference>
<accession>A0A0L7QW37</accession>
<gene>
    <name evidence="2" type="ORF">WH47_03765</name>
</gene>
<sequence length="60" mass="6742">MMENRKYKEKNGDAAWTKDDTSKTIPPTGFRPMEKAHSGIQLPYEILANVLKADCTVAVM</sequence>